<dbReference type="EMBL" id="KZ613963">
    <property type="protein sequence ID" value="PMD31324.1"/>
    <property type="molecule type" value="Genomic_DNA"/>
</dbReference>
<feature type="signal peptide" evidence="1">
    <location>
        <begin position="1"/>
        <end position="19"/>
    </location>
</feature>
<gene>
    <name evidence="2" type="ORF">L207DRAFT_572984</name>
</gene>
<evidence type="ECO:0000256" key="1">
    <source>
        <dbReference type="SAM" id="SignalP"/>
    </source>
</evidence>
<evidence type="ECO:0008006" key="4">
    <source>
        <dbReference type="Google" id="ProtNLM"/>
    </source>
</evidence>
<organism evidence="2 3">
    <name type="scientific">Hyaloscypha variabilis (strain UAMH 11265 / GT02V1 / F)</name>
    <name type="common">Meliniomyces variabilis</name>
    <dbReference type="NCBI Taxonomy" id="1149755"/>
    <lineage>
        <taxon>Eukaryota</taxon>
        <taxon>Fungi</taxon>
        <taxon>Dikarya</taxon>
        <taxon>Ascomycota</taxon>
        <taxon>Pezizomycotina</taxon>
        <taxon>Leotiomycetes</taxon>
        <taxon>Helotiales</taxon>
        <taxon>Hyaloscyphaceae</taxon>
        <taxon>Hyaloscypha</taxon>
        <taxon>Hyaloscypha variabilis</taxon>
    </lineage>
</organism>
<name>A0A2J6QYH5_HYAVF</name>
<feature type="chain" id="PRO_5014473698" description="Ubiquitin 3 binding protein But2 C-terminal domain-containing protein" evidence="1">
    <location>
        <begin position="20"/>
        <end position="215"/>
    </location>
</feature>
<proteinExistence type="predicted"/>
<keyword evidence="1" id="KW-0732">Signal</keyword>
<dbReference type="AlphaFoldDB" id="A0A2J6QYH5"/>
<evidence type="ECO:0000313" key="3">
    <source>
        <dbReference type="Proteomes" id="UP000235786"/>
    </source>
</evidence>
<dbReference type="OrthoDB" id="5308323at2759"/>
<dbReference type="Proteomes" id="UP000235786">
    <property type="component" value="Unassembled WGS sequence"/>
</dbReference>
<protein>
    <recommendedName>
        <fullName evidence="4">Ubiquitin 3 binding protein But2 C-terminal domain-containing protein</fullName>
    </recommendedName>
</protein>
<accession>A0A2J6QYH5</accession>
<dbReference type="STRING" id="1149755.A0A2J6QYH5"/>
<evidence type="ECO:0000313" key="2">
    <source>
        <dbReference type="EMBL" id="PMD31324.1"/>
    </source>
</evidence>
<keyword evidence="3" id="KW-1185">Reference proteome</keyword>
<sequence>MRPTTTALILLTLLNLSTSAPTKVSVAPRCRATLFPFLAQQLTEASPNNINANTLSLDGDFHVAQSTDPSTGAICNRIYQIIAFNNIPSGSYGCQLNAQFPSSCPIATTGTPTLNVQTLYADSPSSITYPNDWSWNTFWPDTSPAFGSGSFGTITFEPGQTTTINSMACPAGGGNMAFVFEIAEWVDGNASVEFEEYVNKMNGAGLTGAYLTYDC</sequence>
<reference evidence="2 3" key="1">
    <citation type="submission" date="2016-04" db="EMBL/GenBank/DDBJ databases">
        <title>A degradative enzymes factory behind the ericoid mycorrhizal symbiosis.</title>
        <authorList>
            <consortium name="DOE Joint Genome Institute"/>
            <person name="Martino E."/>
            <person name="Morin E."/>
            <person name="Grelet G."/>
            <person name="Kuo A."/>
            <person name="Kohler A."/>
            <person name="Daghino S."/>
            <person name="Barry K."/>
            <person name="Choi C."/>
            <person name="Cichocki N."/>
            <person name="Clum A."/>
            <person name="Copeland A."/>
            <person name="Hainaut M."/>
            <person name="Haridas S."/>
            <person name="Labutti K."/>
            <person name="Lindquist E."/>
            <person name="Lipzen A."/>
            <person name="Khouja H.-R."/>
            <person name="Murat C."/>
            <person name="Ohm R."/>
            <person name="Olson A."/>
            <person name="Spatafora J."/>
            <person name="Veneault-Fourrey C."/>
            <person name="Henrissat B."/>
            <person name="Grigoriev I."/>
            <person name="Martin F."/>
            <person name="Perotto S."/>
        </authorList>
    </citation>
    <scope>NUCLEOTIDE SEQUENCE [LARGE SCALE GENOMIC DNA]</scope>
    <source>
        <strain evidence="2 3">F</strain>
    </source>
</reference>